<feature type="region of interest" description="Disordered" evidence="10">
    <location>
        <begin position="117"/>
        <end position="140"/>
    </location>
</feature>
<dbReference type="PANTHER" id="PTHR33909">
    <property type="entry name" value="SEC TRANSLOCON ACCESSORY COMPLEX SUBUNIT YAJC"/>
    <property type="match status" value="1"/>
</dbReference>
<keyword evidence="3" id="KW-0813">Transport</keyword>
<evidence type="ECO:0000256" key="6">
    <source>
        <dbReference type="ARBA" id="ARBA00022927"/>
    </source>
</evidence>
<dbReference type="GO" id="GO:0005886">
    <property type="term" value="C:plasma membrane"/>
    <property type="evidence" value="ECO:0007669"/>
    <property type="project" value="UniProtKB-SubCell"/>
</dbReference>
<dbReference type="RefSeq" id="WP_005267037.1">
    <property type="nucleotide sequence ID" value="NZ_ANPE02000064.1"/>
</dbReference>
<evidence type="ECO:0000256" key="8">
    <source>
        <dbReference type="ARBA" id="ARBA00023010"/>
    </source>
</evidence>
<keyword evidence="4" id="KW-1003">Cell membrane</keyword>
<evidence type="ECO:0000256" key="3">
    <source>
        <dbReference type="ARBA" id="ARBA00022448"/>
    </source>
</evidence>
<keyword evidence="7 11" id="KW-1133">Transmembrane helix</keyword>
<feature type="compositionally biased region" description="Basic and acidic residues" evidence="10">
    <location>
        <begin position="128"/>
        <end position="140"/>
    </location>
</feature>
<gene>
    <name evidence="12" type="ORF">D477_002793</name>
</gene>
<evidence type="ECO:0000256" key="1">
    <source>
        <dbReference type="ARBA" id="ARBA00004162"/>
    </source>
</evidence>
<dbReference type="Pfam" id="PF02699">
    <property type="entry name" value="YajC"/>
    <property type="match status" value="1"/>
</dbReference>
<keyword evidence="8" id="KW-0811">Translocation</keyword>
<accession>N1V335</accession>
<dbReference type="EMBL" id="ANPE02000064">
    <property type="protein sequence ID" value="EMY35740.1"/>
    <property type="molecule type" value="Genomic_DNA"/>
</dbReference>
<dbReference type="SMART" id="SM01323">
    <property type="entry name" value="YajC"/>
    <property type="match status" value="1"/>
</dbReference>
<protein>
    <submittedName>
        <fullName evidence="12">Preprotein translocase subunit YajC</fullName>
    </submittedName>
</protein>
<dbReference type="Proteomes" id="UP000010729">
    <property type="component" value="Unassembled WGS sequence"/>
</dbReference>
<feature type="transmembrane region" description="Helical" evidence="11">
    <location>
        <begin position="20"/>
        <end position="37"/>
    </location>
</feature>
<evidence type="ECO:0000256" key="2">
    <source>
        <dbReference type="ARBA" id="ARBA00006742"/>
    </source>
</evidence>
<reference evidence="12 13" key="1">
    <citation type="journal article" date="2013" name="Genome Announc.">
        <title>Draft Genome Sequence of Arthrobacter crystallopoietes Strain BAB-32, Revealing Genes for Bioremediation.</title>
        <authorList>
            <person name="Joshi M.N."/>
            <person name="Pandit A.S."/>
            <person name="Sharma A."/>
            <person name="Pandya R.V."/>
            <person name="Desai S.M."/>
            <person name="Saxena A.K."/>
            <person name="Bagatharia S.B."/>
        </authorList>
    </citation>
    <scope>NUCLEOTIDE SEQUENCE [LARGE SCALE GENOMIC DNA]</scope>
    <source>
        <strain evidence="12 13">BAB-32</strain>
    </source>
</reference>
<comment type="subcellular location">
    <subcellularLocation>
        <location evidence="1">Cell membrane</location>
        <topology evidence="1">Single-pass membrane protein</topology>
    </subcellularLocation>
</comment>
<organism evidence="12 13">
    <name type="scientific">Arthrobacter crystallopoietes BAB-32</name>
    <dbReference type="NCBI Taxonomy" id="1246476"/>
    <lineage>
        <taxon>Bacteria</taxon>
        <taxon>Bacillati</taxon>
        <taxon>Actinomycetota</taxon>
        <taxon>Actinomycetes</taxon>
        <taxon>Micrococcales</taxon>
        <taxon>Micrococcaceae</taxon>
        <taxon>Crystallibacter</taxon>
    </lineage>
</organism>
<keyword evidence="5 11" id="KW-0812">Transmembrane</keyword>
<dbReference type="InterPro" id="IPR003849">
    <property type="entry name" value="Preprotein_translocase_YajC"/>
</dbReference>
<sequence>MFVNVFANNTTQPQGGGFDFMTLALFVIFGLLIFMMFRKQKKVRTQMEEKAQSMKERMHPGTQVMTQFGLFGTVASVDRDENKVVLELSPGNTATVHLQAVSEIIEPQDAVVPQETVVPNDASALTGDDQRSAFREDESADEALKRLNEEQNKDNK</sequence>
<evidence type="ECO:0000256" key="4">
    <source>
        <dbReference type="ARBA" id="ARBA00022475"/>
    </source>
</evidence>
<comment type="similarity">
    <text evidence="2">Belongs to the YajC family.</text>
</comment>
<dbReference type="PANTHER" id="PTHR33909:SF1">
    <property type="entry name" value="SEC TRANSLOCON ACCESSORY COMPLEX SUBUNIT YAJC"/>
    <property type="match status" value="1"/>
</dbReference>
<evidence type="ECO:0000313" key="12">
    <source>
        <dbReference type="EMBL" id="EMY35740.1"/>
    </source>
</evidence>
<evidence type="ECO:0000256" key="7">
    <source>
        <dbReference type="ARBA" id="ARBA00022989"/>
    </source>
</evidence>
<comment type="caution">
    <text evidence="12">The sequence shown here is derived from an EMBL/GenBank/DDBJ whole genome shotgun (WGS) entry which is preliminary data.</text>
</comment>
<keyword evidence="13" id="KW-1185">Reference proteome</keyword>
<evidence type="ECO:0000256" key="9">
    <source>
        <dbReference type="ARBA" id="ARBA00023136"/>
    </source>
</evidence>
<evidence type="ECO:0000256" key="11">
    <source>
        <dbReference type="SAM" id="Phobius"/>
    </source>
</evidence>
<evidence type="ECO:0000256" key="5">
    <source>
        <dbReference type="ARBA" id="ARBA00022692"/>
    </source>
</evidence>
<keyword evidence="9 11" id="KW-0472">Membrane</keyword>
<evidence type="ECO:0000256" key="10">
    <source>
        <dbReference type="SAM" id="MobiDB-lite"/>
    </source>
</evidence>
<evidence type="ECO:0000313" key="13">
    <source>
        <dbReference type="Proteomes" id="UP000010729"/>
    </source>
</evidence>
<dbReference type="NCBIfam" id="TIGR00739">
    <property type="entry name" value="yajC"/>
    <property type="match status" value="1"/>
</dbReference>
<dbReference type="AlphaFoldDB" id="N1V335"/>
<keyword evidence="6" id="KW-0653">Protein transport</keyword>
<dbReference type="GO" id="GO:0015031">
    <property type="term" value="P:protein transport"/>
    <property type="evidence" value="ECO:0007669"/>
    <property type="project" value="UniProtKB-KW"/>
</dbReference>
<proteinExistence type="inferred from homology"/>
<name>N1V335_9MICC</name>